<feature type="transmembrane region" description="Helical" evidence="1">
    <location>
        <begin position="297"/>
        <end position="315"/>
    </location>
</feature>
<evidence type="ECO:0000256" key="1">
    <source>
        <dbReference type="SAM" id="Phobius"/>
    </source>
</evidence>
<dbReference type="Proteomes" id="UP000001349">
    <property type="component" value="Chromosome"/>
</dbReference>
<evidence type="ECO:0000313" key="3">
    <source>
        <dbReference type="Proteomes" id="UP000001349"/>
    </source>
</evidence>
<keyword evidence="1" id="KW-0812">Transmembrane</keyword>
<dbReference type="STRING" id="394503.Ccel_1675"/>
<sequence length="462" mass="51217">MRPFDNRDKIGYLFGDFGNDFFFFYISAYLMLFYTDVVGLSPVTVGTIFIAARIWDAFADVLWGRFIDSRPATKRGKFRPWILRMFLPMIIFGVLTFTYFPNMDINTHMIYSLLTYVVWGTLYSTVNIPYGSMASVISTDPIERASLSTFRSMGSSLGGIAIGLIVPLVVFVNNKPVGSRFTKLAVVFAICATICYLLCYYLCIERVKTQVGVKQKFDFKVTAKGIVRNRGLISLIFAALAVIFATLLSQGLNSYLFKDYFQNTIALTVAGVVTVLPILIIAPAVSTIVKKFGKKESAAIGVLLSAIIFLLMFLLPIRSPWVFITFLFFGGLGVGFFNATIWAFITDVVDYQEYLTGTREDGTIYSVYSFSRKIGQALSGGLSGFALAAIGYISVPKGQPAVVQTPEVANSIKGLATLGPAICYFVIFIILQFWYPLGKGKLSELQAYLKEKHTGDDKLKPL</sequence>
<reference evidence="2 3" key="1">
    <citation type="submission" date="2009-01" db="EMBL/GenBank/DDBJ databases">
        <title>Complete sequence of Clostridium cellulolyticum H10.</title>
        <authorList>
            <consortium name="US DOE Joint Genome Institute"/>
            <person name="Lucas S."/>
            <person name="Copeland A."/>
            <person name="Lapidus A."/>
            <person name="Glavina del Rio T."/>
            <person name="Dalin E."/>
            <person name="Tice H."/>
            <person name="Bruce D."/>
            <person name="Goodwin L."/>
            <person name="Pitluck S."/>
            <person name="Chertkov O."/>
            <person name="Saunders E."/>
            <person name="Brettin T."/>
            <person name="Detter J.C."/>
            <person name="Han C."/>
            <person name="Larimer F."/>
            <person name="Land M."/>
            <person name="Hauser L."/>
            <person name="Kyrpides N."/>
            <person name="Ivanova N."/>
            <person name="Zhou J."/>
            <person name="Richardson P."/>
        </authorList>
    </citation>
    <scope>NUCLEOTIDE SEQUENCE [LARGE SCALE GENOMIC DNA]</scope>
    <source>
        <strain evidence="3">ATCC 35319 / DSM 5812 / JCM 6584 / H10</strain>
    </source>
</reference>
<dbReference type="HOGENOM" id="CLU_027408_0_1_9"/>
<dbReference type="KEGG" id="cce:Ccel_1675"/>
<dbReference type="GO" id="GO:0005886">
    <property type="term" value="C:plasma membrane"/>
    <property type="evidence" value="ECO:0007669"/>
    <property type="project" value="TreeGrafter"/>
</dbReference>
<dbReference type="RefSeq" id="WP_015925141.1">
    <property type="nucleotide sequence ID" value="NC_011898.1"/>
</dbReference>
<keyword evidence="1" id="KW-0472">Membrane</keyword>
<feature type="transmembrane region" description="Helical" evidence="1">
    <location>
        <begin position="321"/>
        <end position="345"/>
    </location>
</feature>
<gene>
    <name evidence="2" type="ordered locus">Ccel_1675</name>
</gene>
<feature type="transmembrane region" description="Helical" evidence="1">
    <location>
        <begin position="153"/>
        <end position="172"/>
    </location>
</feature>
<feature type="transmembrane region" description="Helical" evidence="1">
    <location>
        <begin position="377"/>
        <end position="395"/>
    </location>
</feature>
<dbReference type="Pfam" id="PF13347">
    <property type="entry name" value="MFS_2"/>
    <property type="match status" value="1"/>
</dbReference>
<name>B8I2N3_RUMCH</name>
<feature type="transmembrane region" description="Helical" evidence="1">
    <location>
        <begin position="184"/>
        <end position="204"/>
    </location>
</feature>
<keyword evidence="3" id="KW-1185">Reference proteome</keyword>
<proteinExistence type="predicted"/>
<dbReference type="GO" id="GO:0006814">
    <property type="term" value="P:sodium ion transport"/>
    <property type="evidence" value="ECO:0007669"/>
    <property type="project" value="InterPro"/>
</dbReference>
<dbReference type="EMBL" id="CP001348">
    <property type="protein sequence ID" value="ACL76026.1"/>
    <property type="molecule type" value="Genomic_DNA"/>
</dbReference>
<dbReference type="CDD" id="cd17332">
    <property type="entry name" value="MFS_MelB_like"/>
    <property type="match status" value="1"/>
</dbReference>
<dbReference type="SUPFAM" id="SSF103473">
    <property type="entry name" value="MFS general substrate transporter"/>
    <property type="match status" value="1"/>
</dbReference>
<dbReference type="Gene3D" id="1.20.1250.20">
    <property type="entry name" value="MFS general substrate transporter like domains"/>
    <property type="match status" value="2"/>
</dbReference>
<dbReference type="InterPro" id="IPR039672">
    <property type="entry name" value="MFS_2"/>
</dbReference>
<dbReference type="eggNOG" id="COG2211">
    <property type="taxonomic scope" value="Bacteria"/>
</dbReference>
<accession>B8I2N3</accession>
<feature type="transmembrane region" description="Helical" evidence="1">
    <location>
        <begin position="232"/>
        <end position="252"/>
    </location>
</feature>
<dbReference type="AlphaFoldDB" id="B8I2N3"/>
<protein>
    <submittedName>
        <fullName evidence="2">Sugar (Glycoside-Pentoside-Hexuronide) transporter</fullName>
    </submittedName>
</protein>
<feature type="transmembrane region" description="Helical" evidence="1">
    <location>
        <begin position="264"/>
        <end position="285"/>
    </location>
</feature>
<dbReference type="GO" id="GO:0015293">
    <property type="term" value="F:symporter activity"/>
    <property type="evidence" value="ECO:0007669"/>
    <property type="project" value="InterPro"/>
</dbReference>
<dbReference type="GO" id="GO:0008643">
    <property type="term" value="P:carbohydrate transport"/>
    <property type="evidence" value="ECO:0007669"/>
    <property type="project" value="InterPro"/>
</dbReference>
<dbReference type="PANTHER" id="PTHR11328:SF24">
    <property type="entry name" value="MAJOR FACILITATOR SUPERFAMILY (MFS) PROFILE DOMAIN-CONTAINING PROTEIN"/>
    <property type="match status" value="1"/>
</dbReference>
<feature type="transmembrane region" description="Helical" evidence="1">
    <location>
        <begin position="113"/>
        <end position="132"/>
    </location>
</feature>
<feature type="transmembrane region" description="Helical" evidence="1">
    <location>
        <begin position="12"/>
        <end position="34"/>
    </location>
</feature>
<dbReference type="InterPro" id="IPR001927">
    <property type="entry name" value="Na/Gal_symport"/>
</dbReference>
<dbReference type="InterPro" id="IPR036259">
    <property type="entry name" value="MFS_trans_sf"/>
</dbReference>
<evidence type="ECO:0000313" key="2">
    <source>
        <dbReference type="EMBL" id="ACL76026.1"/>
    </source>
</evidence>
<dbReference type="NCBIfam" id="TIGR00792">
    <property type="entry name" value="gph"/>
    <property type="match status" value="1"/>
</dbReference>
<dbReference type="PANTHER" id="PTHR11328">
    <property type="entry name" value="MAJOR FACILITATOR SUPERFAMILY DOMAIN-CONTAINING PROTEIN"/>
    <property type="match status" value="1"/>
</dbReference>
<organism evidence="2 3">
    <name type="scientific">Ruminiclostridium cellulolyticum (strain ATCC 35319 / DSM 5812 / JCM 6584 / H10)</name>
    <name type="common">Clostridium cellulolyticum</name>
    <dbReference type="NCBI Taxonomy" id="394503"/>
    <lineage>
        <taxon>Bacteria</taxon>
        <taxon>Bacillati</taxon>
        <taxon>Bacillota</taxon>
        <taxon>Clostridia</taxon>
        <taxon>Eubacteriales</taxon>
        <taxon>Oscillospiraceae</taxon>
        <taxon>Ruminiclostridium</taxon>
    </lineage>
</organism>
<feature type="transmembrane region" description="Helical" evidence="1">
    <location>
        <begin position="81"/>
        <end position="101"/>
    </location>
</feature>
<feature type="transmembrane region" description="Helical" evidence="1">
    <location>
        <begin position="40"/>
        <end position="61"/>
    </location>
</feature>
<feature type="transmembrane region" description="Helical" evidence="1">
    <location>
        <begin position="415"/>
        <end position="435"/>
    </location>
</feature>
<keyword evidence="1" id="KW-1133">Transmembrane helix</keyword>